<comment type="subcellular location">
    <subcellularLocation>
        <location evidence="1">Cell membrane</location>
        <topology evidence="1">Single-pass type I membrane protein</topology>
    </subcellularLocation>
</comment>
<evidence type="ECO:0000259" key="12">
    <source>
        <dbReference type="PROSITE" id="PS50835"/>
    </source>
</evidence>
<dbReference type="GO" id="GO:0042102">
    <property type="term" value="P:positive regulation of T cell proliferation"/>
    <property type="evidence" value="ECO:0007669"/>
    <property type="project" value="TreeGrafter"/>
</dbReference>
<dbReference type="InterPro" id="IPR013783">
    <property type="entry name" value="Ig-like_fold"/>
</dbReference>
<dbReference type="GO" id="GO:0071222">
    <property type="term" value="P:cellular response to lipopolysaccharide"/>
    <property type="evidence" value="ECO:0007669"/>
    <property type="project" value="TreeGrafter"/>
</dbReference>
<evidence type="ECO:0000313" key="13">
    <source>
        <dbReference type="Ensembl" id="ENSECRP00000021771.1"/>
    </source>
</evidence>
<dbReference type="PANTHER" id="PTHR25466">
    <property type="entry name" value="T-LYMPHOCYTE ACTIVATION ANTIGEN"/>
    <property type="match status" value="1"/>
</dbReference>
<dbReference type="Ensembl" id="ENSECRT00000022238.1">
    <property type="protein sequence ID" value="ENSECRP00000021771.1"/>
    <property type="gene ID" value="ENSECRG00000014709.1"/>
</dbReference>
<proteinExistence type="predicted"/>
<dbReference type="GO" id="GO:0007166">
    <property type="term" value="P:cell surface receptor signaling pathway"/>
    <property type="evidence" value="ECO:0007669"/>
    <property type="project" value="TreeGrafter"/>
</dbReference>
<organism evidence="13 14">
    <name type="scientific">Erpetoichthys calabaricus</name>
    <name type="common">Rope fish</name>
    <name type="synonym">Calamoichthys calabaricus</name>
    <dbReference type="NCBI Taxonomy" id="27687"/>
    <lineage>
        <taxon>Eukaryota</taxon>
        <taxon>Metazoa</taxon>
        <taxon>Chordata</taxon>
        <taxon>Craniata</taxon>
        <taxon>Vertebrata</taxon>
        <taxon>Euteleostomi</taxon>
        <taxon>Actinopterygii</taxon>
        <taxon>Polypteriformes</taxon>
        <taxon>Polypteridae</taxon>
        <taxon>Erpetoichthys</taxon>
    </lineage>
</organism>
<sequence>VFLSDFIVCLFISAVDCLIAFIGKMVEIPCNLITTESLKVEDILVEWTISGGLIVHSFVKGENNLMNQDPQFEGRTRLILSDLSRGDFSLCLSDVSIGDEGRYECSYQRAGETSSRVLDQHYLHVTGKVF</sequence>
<dbReference type="GeneTree" id="ENSGT00980000202141"/>
<reference evidence="13" key="3">
    <citation type="submission" date="2025-09" db="UniProtKB">
        <authorList>
            <consortium name="Ensembl"/>
        </authorList>
    </citation>
    <scope>IDENTIFICATION</scope>
</reference>
<keyword evidence="7" id="KW-1015">Disulfide bond</keyword>
<evidence type="ECO:0000256" key="9">
    <source>
        <dbReference type="ARBA" id="ARBA00023180"/>
    </source>
</evidence>
<dbReference type="GO" id="GO:0009897">
    <property type="term" value="C:external side of plasma membrane"/>
    <property type="evidence" value="ECO:0007669"/>
    <property type="project" value="TreeGrafter"/>
</dbReference>
<dbReference type="Gene3D" id="2.60.40.10">
    <property type="entry name" value="Immunoglobulins"/>
    <property type="match status" value="1"/>
</dbReference>
<feature type="signal peptide" evidence="11">
    <location>
        <begin position="1"/>
        <end position="17"/>
    </location>
</feature>
<dbReference type="PANTHER" id="PTHR25466:SF9">
    <property type="entry name" value="FIBRONECTIN TYPE-III DOMAIN-CONTAINING PROTEIN"/>
    <property type="match status" value="1"/>
</dbReference>
<keyword evidence="5" id="KW-1133">Transmembrane helix</keyword>
<keyword evidence="3" id="KW-0812">Transmembrane</keyword>
<feature type="chain" id="PRO_5034813879" description="Ig-like domain-containing protein" evidence="11">
    <location>
        <begin position="18"/>
        <end position="130"/>
    </location>
</feature>
<evidence type="ECO:0000256" key="2">
    <source>
        <dbReference type="ARBA" id="ARBA00022475"/>
    </source>
</evidence>
<keyword evidence="8" id="KW-0675">Receptor</keyword>
<dbReference type="SUPFAM" id="SSF48726">
    <property type="entry name" value="Immunoglobulin"/>
    <property type="match status" value="1"/>
</dbReference>
<evidence type="ECO:0000313" key="14">
    <source>
        <dbReference type="Proteomes" id="UP000694620"/>
    </source>
</evidence>
<evidence type="ECO:0000256" key="10">
    <source>
        <dbReference type="ARBA" id="ARBA00023319"/>
    </source>
</evidence>
<evidence type="ECO:0000256" key="6">
    <source>
        <dbReference type="ARBA" id="ARBA00023136"/>
    </source>
</evidence>
<dbReference type="InterPro" id="IPR036179">
    <property type="entry name" value="Ig-like_dom_sf"/>
</dbReference>
<evidence type="ECO:0000256" key="5">
    <source>
        <dbReference type="ARBA" id="ARBA00022989"/>
    </source>
</evidence>
<dbReference type="GO" id="GO:0006955">
    <property type="term" value="P:immune response"/>
    <property type="evidence" value="ECO:0007669"/>
    <property type="project" value="TreeGrafter"/>
</dbReference>
<dbReference type="InterPro" id="IPR051713">
    <property type="entry name" value="T-cell_Activation_Regulation"/>
</dbReference>
<evidence type="ECO:0000256" key="4">
    <source>
        <dbReference type="ARBA" id="ARBA00022729"/>
    </source>
</evidence>
<dbReference type="Proteomes" id="UP000694620">
    <property type="component" value="Chromosome 16"/>
</dbReference>
<evidence type="ECO:0000256" key="3">
    <source>
        <dbReference type="ARBA" id="ARBA00022692"/>
    </source>
</evidence>
<name>A0A8C4ST71_ERPCA</name>
<keyword evidence="9" id="KW-0325">Glycoprotein</keyword>
<reference evidence="13" key="2">
    <citation type="submission" date="2025-08" db="UniProtKB">
        <authorList>
            <consortium name="Ensembl"/>
        </authorList>
    </citation>
    <scope>IDENTIFICATION</scope>
</reference>
<evidence type="ECO:0000256" key="7">
    <source>
        <dbReference type="ARBA" id="ARBA00023157"/>
    </source>
</evidence>
<evidence type="ECO:0000256" key="11">
    <source>
        <dbReference type="SAM" id="SignalP"/>
    </source>
</evidence>
<dbReference type="AlphaFoldDB" id="A0A8C4ST71"/>
<protein>
    <recommendedName>
        <fullName evidence="12">Ig-like domain-containing protein</fullName>
    </recommendedName>
</protein>
<keyword evidence="6" id="KW-0472">Membrane</keyword>
<dbReference type="GO" id="GO:0042130">
    <property type="term" value="P:negative regulation of T cell proliferation"/>
    <property type="evidence" value="ECO:0007669"/>
    <property type="project" value="TreeGrafter"/>
</dbReference>
<evidence type="ECO:0000256" key="8">
    <source>
        <dbReference type="ARBA" id="ARBA00023170"/>
    </source>
</evidence>
<reference evidence="13" key="1">
    <citation type="submission" date="2021-06" db="EMBL/GenBank/DDBJ databases">
        <authorList>
            <consortium name="Wellcome Sanger Institute Data Sharing"/>
        </authorList>
    </citation>
    <scope>NUCLEOTIDE SEQUENCE [LARGE SCALE GENOMIC DNA]</scope>
</reference>
<keyword evidence="10" id="KW-0393">Immunoglobulin domain</keyword>
<dbReference type="PROSITE" id="PS50835">
    <property type="entry name" value="IG_LIKE"/>
    <property type="match status" value="1"/>
</dbReference>
<keyword evidence="2" id="KW-1003">Cell membrane</keyword>
<feature type="domain" description="Ig-like" evidence="12">
    <location>
        <begin position="23"/>
        <end position="119"/>
    </location>
</feature>
<keyword evidence="4 11" id="KW-0732">Signal</keyword>
<accession>A0A8C4ST71</accession>
<dbReference type="InterPro" id="IPR007110">
    <property type="entry name" value="Ig-like_dom"/>
</dbReference>
<keyword evidence="14" id="KW-1185">Reference proteome</keyword>
<dbReference type="GO" id="GO:0031295">
    <property type="term" value="P:T cell costimulation"/>
    <property type="evidence" value="ECO:0007669"/>
    <property type="project" value="TreeGrafter"/>
</dbReference>
<evidence type="ECO:0000256" key="1">
    <source>
        <dbReference type="ARBA" id="ARBA00004251"/>
    </source>
</evidence>